<name>A0AAJ7WQZ6_PETMA</name>
<evidence type="ECO:0000313" key="2">
    <source>
        <dbReference type="Proteomes" id="UP001318040"/>
    </source>
</evidence>
<feature type="region of interest" description="Disordered" evidence="1">
    <location>
        <begin position="330"/>
        <end position="359"/>
    </location>
</feature>
<evidence type="ECO:0000313" key="3">
    <source>
        <dbReference type="RefSeq" id="XP_032806901.1"/>
    </source>
</evidence>
<proteinExistence type="predicted"/>
<reference evidence="3" key="1">
    <citation type="submission" date="2025-08" db="UniProtKB">
        <authorList>
            <consortium name="RefSeq"/>
        </authorList>
    </citation>
    <scope>IDENTIFICATION</scope>
    <source>
        <tissue evidence="3">Sperm</tissue>
    </source>
</reference>
<dbReference type="AlphaFoldDB" id="A0AAJ7WQZ6"/>
<feature type="compositionally biased region" description="Pro residues" evidence="1">
    <location>
        <begin position="339"/>
        <end position="349"/>
    </location>
</feature>
<sequence length="505" mass="57079">MDVNMAMKAEDFQSSNDGSEYGPSLASHLQKQPPDFPIVGLKCIMEHQNEGMALTYSCSQCNVEGTMHLAAALAHIRGYKHIHKYLQSFYPEKLSAIGPECSKSEQLQQLIPMALEVMQLEGWTSDQISKTKMYVKKPTYEDHIEKKIVRIEGKGLKEHINAWSKSEPLLGVEHIIENRHVGRPSELYYTCDLCSVSSTMISILSHLASGKHRTKYLQTYQPLEEAAIPKELKGSERMMRIRDIAKEIVKKEGVKNFKVKMLKTDEFKPPVPIARQTDKKVIKRPYVDAPDGKFMANKMPRFGMGPPPPPPFGRANFLHRGGPYGMDRNPMFGRGAPRPMGPPLPPPLVPRDQYGYEPRQRYQPPQASFYEEEDDYLPPPLPQGRLTNDQILDSLVNFKIAGEEEASAALKASNILTQALLQYRLRDIGRPEPREAQMGFNRTRSYDDNYASDLPPMRSSGMAPLRMPRPPGPPRPNAMPMRAMASGGTASRMNDYSYSQYDSYM</sequence>
<feature type="region of interest" description="Disordered" evidence="1">
    <location>
        <begin position="1"/>
        <end position="27"/>
    </location>
</feature>
<protein>
    <submittedName>
        <fullName evidence="3">Uncharacterized protein LOC116940802</fullName>
    </submittedName>
</protein>
<evidence type="ECO:0000256" key="1">
    <source>
        <dbReference type="SAM" id="MobiDB-lite"/>
    </source>
</evidence>
<gene>
    <name evidence="3" type="primary">LOC116940802</name>
</gene>
<feature type="compositionally biased region" description="Pro residues" evidence="1">
    <location>
        <begin position="467"/>
        <end position="477"/>
    </location>
</feature>
<accession>A0AAJ7WQZ6</accession>
<dbReference type="KEGG" id="pmrn:116940802"/>
<organism evidence="2 3">
    <name type="scientific">Petromyzon marinus</name>
    <name type="common">Sea lamprey</name>
    <dbReference type="NCBI Taxonomy" id="7757"/>
    <lineage>
        <taxon>Eukaryota</taxon>
        <taxon>Metazoa</taxon>
        <taxon>Chordata</taxon>
        <taxon>Craniata</taxon>
        <taxon>Vertebrata</taxon>
        <taxon>Cyclostomata</taxon>
        <taxon>Hyperoartia</taxon>
        <taxon>Petromyzontiformes</taxon>
        <taxon>Petromyzontidae</taxon>
        <taxon>Petromyzon</taxon>
    </lineage>
</organism>
<feature type="region of interest" description="Disordered" evidence="1">
    <location>
        <begin position="445"/>
        <end position="486"/>
    </location>
</feature>
<keyword evidence="2" id="KW-1185">Reference proteome</keyword>
<dbReference type="RefSeq" id="XP_032806901.1">
    <property type="nucleotide sequence ID" value="XM_032951010.1"/>
</dbReference>
<dbReference type="Proteomes" id="UP001318040">
    <property type="component" value="Chromosome 10"/>
</dbReference>